<dbReference type="AlphaFoldDB" id="A0AAW0V2H3"/>
<feature type="region of interest" description="Disordered" evidence="8">
    <location>
        <begin position="81"/>
        <end position="229"/>
    </location>
</feature>
<dbReference type="PANTHER" id="PTHR46385">
    <property type="entry name" value="PAIRED MESODERM HOMEOBOX PROTEIN 1-RELATED"/>
    <property type="match status" value="1"/>
</dbReference>
<evidence type="ECO:0000256" key="4">
    <source>
        <dbReference type="ARBA" id="ARBA00023155"/>
    </source>
</evidence>
<dbReference type="PROSITE" id="PS00027">
    <property type="entry name" value="HOMEOBOX_1"/>
    <property type="match status" value="1"/>
</dbReference>
<evidence type="ECO:0000256" key="2">
    <source>
        <dbReference type="ARBA" id="ARBA00022473"/>
    </source>
</evidence>
<evidence type="ECO:0000256" key="3">
    <source>
        <dbReference type="ARBA" id="ARBA00023125"/>
    </source>
</evidence>
<feature type="compositionally biased region" description="Low complexity" evidence="8">
    <location>
        <begin position="121"/>
        <end position="133"/>
    </location>
</feature>
<evidence type="ECO:0000313" key="10">
    <source>
        <dbReference type="EMBL" id="KAK8406435.1"/>
    </source>
</evidence>
<dbReference type="GO" id="GO:0000981">
    <property type="term" value="F:DNA-binding transcription factor activity, RNA polymerase II-specific"/>
    <property type="evidence" value="ECO:0007669"/>
    <property type="project" value="InterPro"/>
</dbReference>
<accession>A0AAW0V2H3</accession>
<organism evidence="10 11">
    <name type="scientific">Scylla paramamosain</name>
    <name type="common">Mud crab</name>
    <dbReference type="NCBI Taxonomy" id="85552"/>
    <lineage>
        <taxon>Eukaryota</taxon>
        <taxon>Metazoa</taxon>
        <taxon>Ecdysozoa</taxon>
        <taxon>Arthropoda</taxon>
        <taxon>Crustacea</taxon>
        <taxon>Multicrustacea</taxon>
        <taxon>Malacostraca</taxon>
        <taxon>Eumalacostraca</taxon>
        <taxon>Eucarida</taxon>
        <taxon>Decapoda</taxon>
        <taxon>Pleocyemata</taxon>
        <taxon>Brachyura</taxon>
        <taxon>Eubrachyura</taxon>
        <taxon>Portunoidea</taxon>
        <taxon>Portunidae</taxon>
        <taxon>Portuninae</taxon>
        <taxon>Scylla</taxon>
    </lineage>
</organism>
<evidence type="ECO:0000256" key="7">
    <source>
        <dbReference type="RuleBase" id="RU000682"/>
    </source>
</evidence>
<feature type="DNA-binding region" description="Homeobox" evidence="6">
    <location>
        <begin position="223"/>
        <end position="282"/>
    </location>
</feature>
<dbReference type="SMART" id="SM00389">
    <property type="entry name" value="HOX"/>
    <property type="match status" value="1"/>
</dbReference>
<comment type="subcellular location">
    <subcellularLocation>
        <location evidence="1 6 7">Nucleus</location>
    </subcellularLocation>
</comment>
<evidence type="ECO:0000256" key="5">
    <source>
        <dbReference type="ARBA" id="ARBA00023242"/>
    </source>
</evidence>
<feature type="domain" description="Homeobox" evidence="9">
    <location>
        <begin position="221"/>
        <end position="281"/>
    </location>
</feature>
<evidence type="ECO:0000256" key="1">
    <source>
        <dbReference type="ARBA" id="ARBA00004123"/>
    </source>
</evidence>
<dbReference type="GO" id="GO:0000978">
    <property type="term" value="F:RNA polymerase II cis-regulatory region sequence-specific DNA binding"/>
    <property type="evidence" value="ECO:0007669"/>
    <property type="project" value="TreeGrafter"/>
</dbReference>
<dbReference type="PANTHER" id="PTHR46385:SF4">
    <property type="entry name" value="PAIRED MESODERM HOMEOBOX PROTEIN 2-LIKE ISOFORM X1"/>
    <property type="match status" value="1"/>
</dbReference>
<keyword evidence="5 6" id="KW-0539">Nucleus</keyword>
<feature type="compositionally biased region" description="Low complexity" evidence="8">
    <location>
        <begin position="87"/>
        <end position="112"/>
    </location>
</feature>
<dbReference type="InterPro" id="IPR017970">
    <property type="entry name" value="Homeobox_CS"/>
</dbReference>
<gene>
    <name evidence="10" type="ORF">O3P69_007239</name>
</gene>
<evidence type="ECO:0000256" key="6">
    <source>
        <dbReference type="PROSITE-ProRule" id="PRU00108"/>
    </source>
</evidence>
<dbReference type="InterPro" id="IPR043378">
    <property type="entry name" value="PRRX1/2"/>
</dbReference>
<reference evidence="10 11" key="1">
    <citation type="submission" date="2023-03" db="EMBL/GenBank/DDBJ databases">
        <title>High-quality genome of Scylla paramamosain provides insights in environmental adaptation.</title>
        <authorList>
            <person name="Zhang L."/>
        </authorList>
    </citation>
    <scope>NUCLEOTIDE SEQUENCE [LARGE SCALE GENOMIC DNA]</scope>
    <source>
        <strain evidence="10">LZ_2023a</strain>
        <tissue evidence="10">Muscle</tissue>
    </source>
</reference>
<sequence length="423" mass="46147">MMSYNVGGISGGDLGYLDKVAPNSPGDHKRFSVSHLLDLPDLVRVPQVTSPFPHELSALHAHSVPDMSSLHQLPASHFYHSARSPSLHQQEQQQQQQQQQQLQHHQPQQHTPLPHPHAHVHQQQQQQQHHQAVVECNTASQSHIHHTQKQLQVHQQHQQQRHPLVQQPASGLMQQQQIQQASQQPGAERAGTCAAPKTERSPASAPDTDRSDDEDAEGRKKKPRRNRTTFTSVQLTALEKVFERTHYPDAFVREELAKRTNLSEARVQVWFQNRRAKFRRNERSVLAQRSAGPFRPTDAAPSVTTSPGGPVEQPLAPRPSGSSSVAMCDYSGYSSVGVGVGVGVAAWKGSTATVGSATPPYLTHFPPTSSPTPVCSSLPPGLGGGYGGGVSGAGQVAGPYMGSSLVNLRLRAHEYSLHHQGQV</sequence>
<feature type="compositionally biased region" description="Low complexity" evidence="8">
    <location>
        <begin position="149"/>
        <end position="184"/>
    </location>
</feature>
<dbReference type="InterPro" id="IPR001356">
    <property type="entry name" value="HD"/>
</dbReference>
<evidence type="ECO:0000256" key="8">
    <source>
        <dbReference type="SAM" id="MobiDB-lite"/>
    </source>
</evidence>
<evidence type="ECO:0000259" key="9">
    <source>
        <dbReference type="PROSITE" id="PS50071"/>
    </source>
</evidence>
<keyword evidence="4 6" id="KW-0371">Homeobox</keyword>
<dbReference type="Gene3D" id="1.10.10.60">
    <property type="entry name" value="Homeodomain-like"/>
    <property type="match status" value="1"/>
</dbReference>
<proteinExistence type="predicted"/>
<dbReference type="CDD" id="cd00086">
    <property type="entry name" value="homeodomain"/>
    <property type="match status" value="1"/>
</dbReference>
<comment type="caution">
    <text evidence="10">The sequence shown here is derived from an EMBL/GenBank/DDBJ whole genome shotgun (WGS) entry which is preliminary data.</text>
</comment>
<feature type="region of interest" description="Disordered" evidence="8">
    <location>
        <begin position="286"/>
        <end position="321"/>
    </location>
</feature>
<keyword evidence="2" id="KW-0217">Developmental protein</keyword>
<evidence type="ECO:0000313" key="11">
    <source>
        <dbReference type="Proteomes" id="UP001487740"/>
    </source>
</evidence>
<name>A0AAW0V2H3_SCYPA</name>
<keyword evidence="11" id="KW-1185">Reference proteome</keyword>
<dbReference type="Proteomes" id="UP001487740">
    <property type="component" value="Unassembled WGS sequence"/>
</dbReference>
<dbReference type="FunFam" id="1.10.10.60:FF:000066">
    <property type="entry name" value="Paired mesoderm homeobox protein 1"/>
    <property type="match status" value="1"/>
</dbReference>
<dbReference type="InterPro" id="IPR009057">
    <property type="entry name" value="Homeodomain-like_sf"/>
</dbReference>
<dbReference type="EMBL" id="JARAKH010000002">
    <property type="protein sequence ID" value="KAK8406435.1"/>
    <property type="molecule type" value="Genomic_DNA"/>
</dbReference>
<dbReference type="GO" id="GO:0005634">
    <property type="term" value="C:nucleus"/>
    <property type="evidence" value="ECO:0007669"/>
    <property type="project" value="UniProtKB-SubCell"/>
</dbReference>
<protein>
    <recommendedName>
        <fullName evidence="9">Homeobox domain-containing protein</fullName>
    </recommendedName>
</protein>
<dbReference type="SUPFAM" id="SSF46689">
    <property type="entry name" value="Homeodomain-like"/>
    <property type="match status" value="1"/>
</dbReference>
<dbReference type="Pfam" id="PF00046">
    <property type="entry name" value="Homeodomain"/>
    <property type="match status" value="1"/>
</dbReference>
<dbReference type="PROSITE" id="PS50071">
    <property type="entry name" value="HOMEOBOX_2"/>
    <property type="match status" value="1"/>
</dbReference>
<keyword evidence="3 6" id="KW-0238">DNA-binding</keyword>